<comment type="caution">
    <text evidence="16">The sequence shown here is derived from an EMBL/GenBank/DDBJ whole genome shotgun (WGS) entry which is preliminary data.</text>
</comment>
<dbReference type="InterPro" id="IPR052098">
    <property type="entry name" value="Presynaptic_Scaffold_Bsn/Pclo"/>
</dbReference>
<reference evidence="16 17" key="1">
    <citation type="submission" date="2019-04" db="EMBL/GenBank/DDBJ databases">
        <title>Chromosome genome assembly for Takifugu flavidus.</title>
        <authorList>
            <person name="Xiao S."/>
        </authorList>
    </citation>
    <scope>NUCLEOTIDE SEQUENCE [LARGE SCALE GENOMIC DNA]</scope>
    <source>
        <strain evidence="16">HTHZ2018</strain>
        <tissue evidence="16">Muscle</tissue>
    </source>
</reference>
<feature type="region of interest" description="Disordered" evidence="13">
    <location>
        <begin position="3115"/>
        <end position="3149"/>
    </location>
</feature>
<proteinExistence type="predicted"/>
<feature type="compositionally biased region" description="Basic and acidic residues" evidence="13">
    <location>
        <begin position="667"/>
        <end position="683"/>
    </location>
</feature>
<dbReference type="Pfam" id="PF00595">
    <property type="entry name" value="PDZ"/>
    <property type="match status" value="1"/>
</dbReference>
<feature type="compositionally biased region" description="Low complexity" evidence="13">
    <location>
        <begin position="3681"/>
        <end position="3696"/>
    </location>
</feature>
<feature type="compositionally biased region" description="Low complexity" evidence="13">
    <location>
        <begin position="1566"/>
        <end position="1589"/>
    </location>
</feature>
<feature type="compositionally biased region" description="Basic and acidic residues" evidence="13">
    <location>
        <begin position="319"/>
        <end position="354"/>
    </location>
</feature>
<feature type="compositionally biased region" description="Low complexity" evidence="13">
    <location>
        <begin position="3043"/>
        <end position="3056"/>
    </location>
</feature>
<feature type="region of interest" description="Disordered" evidence="13">
    <location>
        <begin position="626"/>
        <end position="1066"/>
    </location>
</feature>
<keyword evidence="6" id="KW-0770">Synapse</keyword>
<feature type="region of interest" description="Disordered" evidence="13">
    <location>
        <begin position="3041"/>
        <end position="3101"/>
    </location>
</feature>
<feature type="compositionally biased region" description="Acidic residues" evidence="13">
    <location>
        <begin position="2332"/>
        <end position="2341"/>
    </location>
</feature>
<dbReference type="InterPro" id="IPR000008">
    <property type="entry name" value="C2_dom"/>
</dbReference>
<feature type="compositionally biased region" description="Polar residues" evidence="13">
    <location>
        <begin position="923"/>
        <end position="934"/>
    </location>
</feature>
<feature type="compositionally biased region" description="Basic residues" evidence="13">
    <location>
        <begin position="3549"/>
        <end position="3559"/>
    </location>
</feature>
<feature type="compositionally biased region" description="Low complexity" evidence="13">
    <location>
        <begin position="41"/>
        <end position="54"/>
    </location>
</feature>
<feature type="compositionally biased region" description="Polar residues" evidence="13">
    <location>
        <begin position="3752"/>
        <end position="3761"/>
    </location>
</feature>
<feature type="compositionally biased region" description="Polar residues" evidence="13">
    <location>
        <begin position="3571"/>
        <end position="3588"/>
    </location>
</feature>
<dbReference type="GO" id="GO:0008270">
    <property type="term" value="F:zinc ion binding"/>
    <property type="evidence" value="ECO:0007669"/>
    <property type="project" value="UniProtKB-KW"/>
</dbReference>
<feature type="region of interest" description="Disordered" evidence="13">
    <location>
        <begin position="520"/>
        <end position="598"/>
    </location>
</feature>
<dbReference type="GO" id="GO:0030424">
    <property type="term" value="C:axon"/>
    <property type="evidence" value="ECO:0007669"/>
    <property type="project" value="TreeGrafter"/>
</dbReference>
<feature type="coiled-coil region" evidence="12">
    <location>
        <begin position="2166"/>
        <end position="2265"/>
    </location>
</feature>
<dbReference type="InterPro" id="IPR035892">
    <property type="entry name" value="C2_domain_sf"/>
</dbReference>
<feature type="compositionally biased region" description="Basic and acidic residues" evidence="13">
    <location>
        <begin position="739"/>
        <end position="748"/>
    </location>
</feature>
<feature type="domain" description="C2" evidence="14">
    <location>
        <begin position="3416"/>
        <end position="3538"/>
    </location>
</feature>
<keyword evidence="17" id="KW-1185">Reference proteome</keyword>
<feature type="compositionally biased region" description="Pro residues" evidence="13">
    <location>
        <begin position="22"/>
        <end position="40"/>
    </location>
</feature>
<dbReference type="FunFam" id="2.60.40.150:FF:000149">
    <property type="entry name" value="Piccolo presynaptic cytomatrix protein"/>
    <property type="match status" value="1"/>
</dbReference>
<feature type="compositionally biased region" description="Basic and acidic residues" evidence="13">
    <location>
        <begin position="372"/>
        <end position="398"/>
    </location>
</feature>
<feature type="compositionally biased region" description="Basic and acidic residues" evidence="13">
    <location>
        <begin position="804"/>
        <end position="829"/>
    </location>
</feature>
<feature type="compositionally biased region" description="Polar residues" evidence="13">
    <location>
        <begin position="3645"/>
        <end position="3656"/>
    </location>
</feature>
<evidence type="ECO:0000256" key="2">
    <source>
        <dbReference type="ARBA" id="ARBA00022737"/>
    </source>
</evidence>
<feature type="compositionally biased region" description="Pro residues" evidence="13">
    <location>
        <begin position="1447"/>
        <end position="1457"/>
    </location>
</feature>
<feature type="compositionally biased region" description="Basic and acidic residues" evidence="13">
    <location>
        <begin position="469"/>
        <end position="480"/>
    </location>
</feature>
<dbReference type="CDD" id="cd04031">
    <property type="entry name" value="C2A_RIM1alpha"/>
    <property type="match status" value="1"/>
</dbReference>
<feature type="compositionally biased region" description="Polar residues" evidence="13">
    <location>
        <begin position="520"/>
        <end position="533"/>
    </location>
</feature>
<feature type="compositionally biased region" description="Polar residues" evidence="13">
    <location>
        <begin position="3613"/>
        <end position="3629"/>
    </location>
</feature>
<dbReference type="PANTHER" id="PTHR14113:SF11">
    <property type="entry name" value="PROTEIN PICCOLO ISOFORM X1"/>
    <property type="match status" value="1"/>
</dbReference>
<evidence type="ECO:0000256" key="8">
    <source>
        <dbReference type="ARBA" id="ARBA00023302"/>
    </source>
</evidence>
<feature type="compositionally biased region" description="Basic and acidic residues" evidence="13">
    <location>
        <begin position="276"/>
        <end position="294"/>
    </location>
</feature>
<feature type="region of interest" description="Disordered" evidence="13">
    <location>
        <begin position="1346"/>
        <end position="1592"/>
    </location>
</feature>
<evidence type="ECO:0000256" key="9">
    <source>
        <dbReference type="ARBA" id="ARBA00034101"/>
    </source>
</evidence>
<feature type="compositionally biased region" description="Basic and acidic residues" evidence="13">
    <location>
        <begin position="451"/>
        <end position="460"/>
    </location>
</feature>
<dbReference type="FunFam" id="2.60.40.150:FF:000137">
    <property type="entry name" value="Piccolo presynaptic cytomatrix protein"/>
    <property type="match status" value="1"/>
</dbReference>
<keyword evidence="3" id="KW-0863">Zinc-finger</keyword>
<feature type="compositionally biased region" description="Low complexity" evidence="13">
    <location>
        <begin position="1303"/>
        <end position="1325"/>
    </location>
</feature>
<sequence length="3964" mass="433427">MKEWLCLNCQTQRAMSGQLGDPVPPTTASPKKLPPAPAPSSTPTTVDSKPVVEPADPPPPAPEAKVVPLTVPEPDGVSSCSVSEPLPDSQENVQSKEQKEPFADENVSEVKQPEQSSFETHDLSLPGEGEAENQSTKTGLDTTAAPAEVETEPQISQIEVCPTENPKEEADPEKIPDIAGEPSPVLTTEAVLQEVPPELEQISDSKVPNEDVVERTEVEQDDQSEKTQIDGQITEEEQVEPEPVRDDAGLSGGTPAPSPPPSPPGEIAVVENVVSRCDEAQQEPKPDAAKHEESQTTSESNPLASEGELQEPGPPEPPEEVKDLRDATEQNREENKVSTEEETVELKIPQRVDEEISGEIKATENAAEEQTVEEKVVQHDHKETGSENEPCKTFEEQRLCSNAAPEPVNEVKAVEGKCLENEATEEETNDQKGLEEKPDGAESNDTEDILQEEKEKREPELTADEELPKDETENMIRTETETVSMTDGDEHQNRNTEESAQMVSDVIKAKTREETLIQGCSETCSQQSDCNAESQKEAKTEEGRPERGKSLIKDEEGKEGASQIQETVSEAENGSGSDQHDAPASGCLEEKMSTEGETIESNLKDGGVAAAVVSVAEPQILLDVANEQEIQAQEENTNREETSGAEVQPLGKATDEEMVAEQVKTVESLKEPEEKQVAAKEHSPTSPSDLAKLESTVLPILEAQASKDEEKQMETPKTRRKLEVIPLSPDSPSSEDDREPPQHPEGAAKKKLLVPMDVRPDSLDDSSESFGKESPMSGDDEEFIRKQIIEMSENEDASPSDEESLVRRKIREDGKKMEEKKTEDVERSASGKARRLIKRSTISPDDEEEKQLRGSLDKPEISNEEELKGTENQTSIDRRFQKIELNATSSPMRIPNEDGEPEMESLPDSPDDRSRGDGSSSLHASSFTPGTSPTSVSSLDEDSDSSSPSHVRSGEGKQQRKARHRQPGQMLPTIEDSSEEDELREEEELLREQEKQKGSGKKSKKDKEEIRAQRRREHSKTPPSNLSPIEDASPTEELRQEAEMEEIRRSSCSDFSPSIDSDPEGFEIHAAKIAAVQKSYQLPTSASLQSPTDDQQNKPKQTLKSADEAYEEIMLKASSPTFDKGEIQTGKESLYGGMLIEDYAYASLIDNSADDLAEPEKMVVPARPKKLRSPDEVYEDMIKKRKEFMQLEQEYQNMQPKTDPSNPEIVLHPATDPSPKSIMVTLGKDGKPLLDAEEAYEELMKKVLTPGSSPTQQEPEVEALGTRRALHPIPDLKVTQCSSGELSSDEESICKKEEEIPAATSVTETETTTVSTATSDQQSDTPAAQAEVVDLSGALPRTSAHVSVSTSPLATVPQYTTSTPSLVSTAPPVPPKPNILLRGNSQEKTEVPVVPVMPPPTPPKPTVFPRKPPVPLPPQSTTHQTKPMIAAQAPSPRQAATPVYKPHTPPPVPPKPSLPAGEGKPGHSVKPPIAPKPGSQPSSPAHTGPPPRPTALPTCSTDIALNLSPSTESKPFQPSPKSPPSPRYARNLRDTYVVITLPSQPSSPVEGISTNAPSSPGPPSPSYQAQPQSHPQSQPQQHPQTTPSQTARVPLAYTRVTESIESQEVCGPEKHVSSSCHIIEAISASAQPPVVMPNLISQVVTTEVQRTTVSVVHERTAPPVPAPRANGVPISMEKPKPNLPAQNGQAFQPSEVVDLRTVKVDSESDMNGVDLSAGTDSRRQSFAADSSRQNSAVHSPVVNLSVESSTVSIVTDSITIVTCSATIQPNNNIDIAQATSVPLQLTKNKAFEPISQIIYRPIDSQPSTHATTEIPINLSVGSSTGGGTFQTIPITIAPTSVASAANGLTTGTSTVAGAVDLSTTKPFNTVVTVDTASAEVATAVITDDDGKPVDLTAGKRAVCCDVVYKLPFAGSCTTQQATTPLPEDRFGYRDDHYQYDRLPYGMRGFGGIKPSMSDTNLAEAGLFLYKSKNSYNFSGTTEGAVDLTAAKISDTGEAVDYSKKGTCTGMTIPSYCQARATSAVGTLYGTSSVLRSSNGIVYSSVAAPIPSTYAITTQPGSIFSTTYNTLSGMHTSDTMPSLSNLENLPLTRSHSFLSTISTAVTEEQGDIPLNLEISRGDTSAAQTVTTATTSLSLDTYTDASLEAIAASLEALSSPMVPGESQYQAERERLEMEKLKQQRLAEELEWERQEIQRFREQEQLLVQKELEELQAMKQHILTQQEEERQAHLMMQKETYAQQQQQLEQIQRLQEQLRLQLEEQKLRQLYPGPDMPGHGYQEAIVLGPDGTVLSRKITDSGCQTDEEDETVSKAYSAGRKKKSPKKSVDSCVQTDDEDQDEWEAQSRNRQNRPRTARGNRSGPSDMSLQAHTEISIQTDTDGTIRMDTRMELSDSERTSPKKRPTPLEIDQSSELKVDSSTLHAPKSPKVLYSPLSPCISPSKSLEFVTYEKSLGDTSPQKLIGSEDPSKPSPGSPRGSKGMQRSMSDPKPMSPTGEERASGTQYDDTGKDSGTQKKVKRTLPNPPSEEESTPSGQTAYTTNSARRRMCRNSNMARAKILQDIDRELNMVERESSKLRKRQAELDEEEKEIDAKLRYLEMGINRRKDMLLKEREKRERAYLQSVAEDRDYMSDSEVSNIRETRGVHEGGDDEEIEVHGLERPRTAPQSELDDFVPPQTKHEYGKYSQYQYPQSQYQQFQTPQSYQSHSIYSSVPSLTSSQQQSYHQMLLLQQKAARQAALLSELDATKYDVISRQPDPTSSAYLGVKYDKYGNHLDLRALEVGSMVRSPMSAVSDSYYTDVDHHTPRSYMLLEDAADLAKGSTGLSSSYSLAERELAKAEKLLRRSAADLGSTDYLGSTSRLHSFGKTPDEEDTMEEPYELKILKQQLKQEFRRSTCGTENLEQLAGLSQHYYTPPSTGISSYSQRSYPKTDKYSISRLTLEKQAAKQLPASMLYQKHKTPMLDPKISSKYSSITDNRGLDTDYTSYLGSTSASTRSSRLSQDEITFGLRKNIAEQQKYLGSTLGANLAGSLNLGQSLGLDSAYPSGTRSRPSSRPTSCYGLDLSIKRDPSSSSLRLKGDGESGDGPSYQTPSGRMKPTSLPIVQSGRGRIPIVAQNSEEESPLSPVGQPMGMARASAGPLPPISADSRDQFGSCLSLQDSQQQQHIREEPTRGRDYVLLDDLQGTMSDSEAYHLRREETDWFDKPRDGRSDNGLERRQGKSSSYLFPHLRVKLQRDPKDRSVSGNGLGIRVVGGKEVPGSNGEIGAYVAKVLPGGATEQTGKILEGMQVLEWNGVPLMGKTYEEVQALVGQPCNEAEVCVRLDLNMLTDSEGSNHLDYQDHGKSKCNRPPKSPGVDPKQLAAELQKVSQQQAPSSTSGLPATTSATSSPGQPGSPSVGKKRHSSKTAEGTKTQSHPISGEIQLQIHYDKQLGNLIVHVLQARNLSPRDNNGYSDPFVKVYLLPGRGAENKRRSKHAGRSLNPEWNQTVIYKNILLEQLRKKTLEVSVWDYDKGSSNDFLGEVLIDLSNTAQLDNVPRWLPLKEQSEVDHHRRSHAGRHGSSKPSSQHSSPKTAGSSHDVQDSPRSSVIKSRSHGIFPDPAKDTQVPSIEKCQGNPGTSKPSPSEGQTQSRSHGHSQHARSHGATRSGKSTARQQHQEGSAGSGSGSSVATGDAPQPPPPPQQQQQQQQSPRRLPPSRRGLLSLMHQRHSVVGVLTIHRAQSDWLPASPSAPPGSRADGRHLTLRKAVSEERPQSTGARSSYRSGDAPVTAASLDSGLSGSAYSLLDEEEEANEVDSAIFQVPRFGKIPNGTDVMKSSTGPSEIEGKSQVMGEIKIALKKEVKTEGDHLILEILQCRNITYKFKSPDHLPDLYVKLYVVNIATQKRIIKKKTRVCRHDREPSFNETFRFCMNPTGHALQLFLVSNGGKFVKKTLIGEAYVWLDKVDLRKRVVSWHKLLASTAQIHS</sequence>
<evidence type="ECO:0000256" key="12">
    <source>
        <dbReference type="SAM" id="Coils"/>
    </source>
</evidence>
<feature type="compositionally biased region" description="Basic and acidic residues" evidence="13">
    <location>
        <begin position="850"/>
        <end position="869"/>
    </location>
</feature>
<feature type="compositionally biased region" description="Basic and acidic residues" evidence="13">
    <location>
        <begin position="429"/>
        <end position="440"/>
    </location>
</feature>
<evidence type="ECO:0000256" key="7">
    <source>
        <dbReference type="ARBA" id="ARBA00023273"/>
    </source>
</evidence>
<dbReference type="GO" id="GO:0098882">
    <property type="term" value="F:structural constituent of presynaptic active zone"/>
    <property type="evidence" value="ECO:0007669"/>
    <property type="project" value="TreeGrafter"/>
</dbReference>
<feature type="compositionally biased region" description="Polar residues" evidence="13">
    <location>
        <begin position="1346"/>
        <end position="1368"/>
    </location>
</feature>
<keyword evidence="4" id="KW-0862">Zinc</keyword>
<keyword evidence="7" id="KW-0966">Cell projection</keyword>
<evidence type="ECO:0000256" key="10">
    <source>
        <dbReference type="ARBA" id="ARBA00070121"/>
    </source>
</evidence>
<feature type="compositionally biased region" description="Basic and acidic residues" evidence="13">
    <location>
        <begin position="705"/>
        <end position="723"/>
    </location>
</feature>
<dbReference type="Pfam" id="PF00168">
    <property type="entry name" value="C2"/>
    <property type="match status" value="2"/>
</dbReference>
<evidence type="ECO:0000256" key="1">
    <source>
        <dbReference type="ARBA" id="ARBA00022723"/>
    </source>
</evidence>
<dbReference type="PROSITE" id="PS50004">
    <property type="entry name" value="C2"/>
    <property type="match status" value="2"/>
</dbReference>
<feature type="compositionally biased region" description="Low complexity" evidence="13">
    <location>
        <begin position="3371"/>
        <end position="3395"/>
    </location>
</feature>
<feature type="compositionally biased region" description="Low complexity" evidence="13">
    <location>
        <begin position="3154"/>
        <end position="3163"/>
    </location>
</feature>
<feature type="compositionally biased region" description="Low complexity" evidence="13">
    <location>
        <begin position="3560"/>
        <end position="3570"/>
    </location>
</feature>
<dbReference type="Gene3D" id="2.30.42.10">
    <property type="match status" value="1"/>
</dbReference>
<feature type="compositionally biased region" description="Polar residues" evidence="13">
    <location>
        <begin position="2408"/>
        <end position="2420"/>
    </location>
</feature>
<keyword evidence="2" id="KW-0677">Repeat</keyword>
<dbReference type="GO" id="GO:0098978">
    <property type="term" value="C:glutamatergic synapse"/>
    <property type="evidence" value="ECO:0007669"/>
    <property type="project" value="TreeGrafter"/>
</dbReference>
<dbReference type="InterPro" id="IPR036034">
    <property type="entry name" value="PDZ_sf"/>
</dbReference>
<dbReference type="SMART" id="SM00228">
    <property type="entry name" value="PDZ"/>
    <property type="match status" value="1"/>
</dbReference>
<feature type="region of interest" description="Disordered" evidence="13">
    <location>
        <begin position="3332"/>
        <end position="3417"/>
    </location>
</feature>
<feature type="compositionally biased region" description="Basic and acidic residues" evidence="13">
    <location>
        <begin position="165"/>
        <end position="176"/>
    </location>
</feature>
<feature type="compositionally biased region" description="Acidic residues" evidence="13">
    <location>
        <begin position="792"/>
        <end position="803"/>
    </location>
</feature>
<feature type="compositionally biased region" description="Polar residues" evidence="13">
    <location>
        <begin position="1084"/>
        <end position="1104"/>
    </location>
</feature>
<dbReference type="PRINTS" id="PR00399">
    <property type="entry name" value="SYNAPTOTAGMN"/>
</dbReference>
<dbReference type="InterPro" id="IPR001565">
    <property type="entry name" value="Synaptotagmin"/>
</dbReference>
<feature type="region of interest" description="Disordered" evidence="13">
    <location>
        <begin position="1703"/>
        <end position="1734"/>
    </location>
</feature>
<feature type="compositionally biased region" description="Polar residues" evidence="13">
    <location>
        <begin position="132"/>
        <end position="141"/>
    </location>
</feature>
<feature type="compositionally biased region" description="Polar residues" evidence="13">
    <location>
        <begin position="1541"/>
        <end position="1555"/>
    </location>
</feature>
<dbReference type="PROSITE" id="PS50106">
    <property type="entry name" value="PDZ"/>
    <property type="match status" value="1"/>
</dbReference>
<feature type="compositionally biased region" description="Polar residues" evidence="13">
    <location>
        <begin position="2359"/>
        <end position="2379"/>
    </location>
</feature>
<feature type="region of interest" description="Disordered" evidence="13">
    <location>
        <begin position="1247"/>
        <end position="1330"/>
    </location>
</feature>
<dbReference type="GO" id="GO:0016020">
    <property type="term" value="C:membrane"/>
    <property type="evidence" value="ECO:0007669"/>
    <property type="project" value="InterPro"/>
</dbReference>
<evidence type="ECO:0000259" key="14">
    <source>
        <dbReference type="PROSITE" id="PS50004"/>
    </source>
</evidence>
<feature type="region of interest" description="Disordered" evidence="13">
    <location>
        <begin position="3154"/>
        <end position="3173"/>
    </location>
</feature>
<evidence type="ECO:0000259" key="15">
    <source>
        <dbReference type="PROSITE" id="PS50106"/>
    </source>
</evidence>
<feature type="compositionally biased region" description="Basic and acidic residues" evidence="13">
    <location>
        <begin position="3332"/>
        <end position="3342"/>
    </location>
</feature>
<organism evidence="16 17">
    <name type="scientific">Takifugu flavidus</name>
    <name type="common">sansaifugu</name>
    <dbReference type="NCBI Taxonomy" id="433684"/>
    <lineage>
        <taxon>Eukaryota</taxon>
        <taxon>Metazoa</taxon>
        <taxon>Chordata</taxon>
        <taxon>Craniata</taxon>
        <taxon>Vertebrata</taxon>
        <taxon>Euteleostomi</taxon>
        <taxon>Actinopterygii</taxon>
        <taxon>Neopterygii</taxon>
        <taxon>Teleostei</taxon>
        <taxon>Neoteleostei</taxon>
        <taxon>Acanthomorphata</taxon>
        <taxon>Eupercaria</taxon>
        <taxon>Tetraodontiformes</taxon>
        <taxon>Tetradontoidea</taxon>
        <taxon>Tetraodontidae</taxon>
        <taxon>Takifugu</taxon>
    </lineage>
</organism>
<dbReference type="SMART" id="SM00239">
    <property type="entry name" value="C2"/>
    <property type="match status" value="2"/>
</dbReference>
<feature type="region of interest" description="Disordered" evidence="13">
    <location>
        <begin position="3743"/>
        <end position="3769"/>
    </location>
</feature>
<feature type="compositionally biased region" description="Acidic residues" evidence="13">
    <location>
        <begin position="976"/>
        <end position="989"/>
    </location>
</feature>
<feature type="region of interest" description="Disordered" evidence="13">
    <location>
        <begin position="2454"/>
        <end position="2550"/>
    </location>
</feature>
<feature type="compositionally biased region" description="Polar residues" evidence="13">
    <location>
        <begin position="562"/>
        <end position="577"/>
    </location>
</feature>
<feature type="compositionally biased region" description="Basic and acidic residues" evidence="13">
    <location>
        <begin position="3164"/>
        <end position="3173"/>
    </location>
</feature>
<dbReference type="GO" id="GO:0048788">
    <property type="term" value="C:cytoskeleton of presynaptic active zone"/>
    <property type="evidence" value="ECO:0007669"/>
    <property type="project" value="TreeGrafter"/>
</dbReference>
<keyword evidence="8" id="KW-0111">Calcium/phospholipid-binding</keyword>
<dbReference type="Gene3D" id="2.60.40.150">
    <property type="entry name" value="C2 domain"/>
    <property type="match status" value="2"/>
</dbReference>
<feature type="compositionally biased region" description="Pro residues" evidence="13">
    <location>
        <begin position="1517"/>
        <end position="1526"/>
    </location>
</feature>
<feature type="compositionally biased region" description="Polar residues" evidence="13">
    <location>
        <begin position="3405"/>
        <end position="3415"/>
    </location>
</feature>
<name>A0A5C6NC40_9TELE</name>
<feature type="region of interest" description="Disordered" evidence="13">
    <location>
        <begin position="13"/>
        <end position="508"/>
    </location>
</feature>
<dbReference type="PRINTS" id="PR00360">
    <property type="entry name" value="C2DOMAIN"/>
</dbReference>
<feature type="compositionally biased region" description="Basic and acidic residues" evidence="13">
    <location>
        <begin position="2380"/>
        <end position="2397"/>
    </location>
</feature>
<dbReference type="SUPFAM" id="SSF50156">
    <property type="entry name" value="PDZ domain-like"/>
    <property type="match status" value="1"/>
</dbReference>
<keyword evidence="12" id="KW-0175">Coiled coil</keyword>
<dbReference type="GO" id="GO:0098982">
    <property type="term" value="C:GABA-ergic synapse"/>
    <property type="evidence" value="ECO:0007669"/>
    <property type="project" value="TreeGrafter"/>
</dbReference>
<dbReference type="EMBL" id="RHFK02000015">
    <property type="protein sequence ID" value="TWW64705.1"/>
    <property type="molecule type" value="Genomic_DNA"/>
</dbReference>
<feature type="coiled-coil region" evidence="12">
    <location>
        <begin position="2558"/>
        <end position="2588"/>
    </location>
</feature>
<comment type="subcellular location">
    <subcellularLocation>
        <location evidence="9">Presynaptic active zone</location>
    </subcellularLocation>
</comment>
<evidence type="ECO:0000313" key="16">
    <source>
        <dbReference type="EMBL" id="TWW64705.1"/>
    </source>
</evidence>
<accession>A0A5C6NC40</accession>
<evidence type="ECO:0000256" key="13">
    <source>
        <dbReference type="SAM" id="MobiDB-lite"/>
    </source>
</evidence>
<dbReference type="InterPro" id="IPR001478">
    <property type="entry name" value="PDZ"/>
</dbReference>
<dbReference type="PANTHER" id="PTHR14113">
    <property type="entry name" value="PICCOLO/BASSOON"/>
    <property type="match status" value="1"/>
</dbReference>
<dbReference type="GO" id="GO:1904071">
    <property type="term" value="P:presynaptic active zone assembly"/>
    <property type="evidence" value="ECO:0007669"/>
    <property type="project" value="TreeGrafter"/>
</dbReference>
<protein>
    <recommendedName>
        <fullName evidence="10">Protein piccolo</fullName>
    </recommendedName>
    <alternativeName>
        <fullName evidence="11">Aczonin</fullName>
    </alternativeName>
</protein>
<feature type="compositionally biased region" description="Basic and acidic residues" evidence="13">
    <location>
        <begin position="488"/>
        <end position="497"/>
    </location>
</feature>
<feature type="region of interest" description="Disordered" evidence="13">
    <location>
        <begin position="1084"/>
        <end position="1105"/>
    </location>
</feature>
<dbReference type="GO" id="GO:0035418">
    <property type="term" value="P:protein localization to synapse"/>
    <property type="evidence" value="ECO:0007669"/>
    <property type="project" value="TreeGrafter"/>
</dbReference>
<dbReference type="CDD" id="cd06714">
    <property type="entry name" value="PDZ_RIM-like"/>
    <property type="match status" value="1"/>
</dbReference>
<feature type="domain" description="PDZ" evidence="15">
    <location>
        <begin position="3229"/>
        <end position="3308"/>
    </location>
</feature>
<dbReference type="SUPFAM" id="SSF49562">
    <property type="entry name" value="C2 domain (Calcium/lipid-binding domain, CaLB)"/>
    <property type="match status" value="2"/>
</dbReference>
<feature type="region of interest" description="Disordered" evidence="13">
    <location>
        <begin position="1195"/>
        <end position="1220"/>
    </location>
</feature>
<evidence type="ECO:0000256" key="5">
    <source>
        <dbReference type="ARBA" id="ARBA00022837"/>
    </source>
</evidence>
<feature type="region of interest" description="Disordered" evidence="13">
    <location>
        <begin position="3544"/>
        <end position="3696"/>
    </location>
</feature>
<dbReference type="GO" id="GO:0005544">
    <property type="term" value="F:calcium-dependent phospholipid binding"/>
    <property type="evidence" value="ECO:0007669"/>
    <property type="project" value="UniProtKB-KW"/>
</dbReference>
<feature type="compositionally biased region" description="Basic residues" evidence="13">
    <location>
        <begin position="3630"/>
        <end position="3641"/>
    </location>
</feature>
<evidence type="ECO:0000256" key="4">
    <source>
        <dbReference type="ARBA" id="ARBA00022833"/>
    </source>
</evidence>
<feature type="compositionally biased region" description="Basic and acidic residues" evidence="13">
    <location>
        <begin position="207"/>
        <end position="228"/>
    </location>
</feature>
<evidence type="ECO:0000256" key="6">
    <source>
        <dbReference type="ARBA" id="ARBA00023018"/>
    </source>
</evidence>
<keyword evidence="1" id="KW-0479">Metal-binding</keyword>
<keyword evidence="5" id="KW-0106">Calcium</keyword>
<feature type="compositionally biased region" description="Polar residues" evidence="13">
    <location>
        <begin position="1497"/>
        <end position="1512"/>
    </location>
</feature>
<feature type="domain" description="C2" evidence="14">
    <location>
        <begin position="3828"/>
        <end position="3953"/>
    </location>
</feature>
<feature type="compositionally biased region" description="Basic and acidic residues" evidence="13">
    <location>
        <begin position="534"/>
        <end position="559"/>
    </location>
</feature>
<gene>
    <name evidence="16" type="ORF">D4764_22G0003520</name>
</gene>
<evidence type="ECO:0000256" key="11">
    <source>
        <dbReference type="ARBA" id="ARBA00083569"/>
    </source>
</evidence>
<evidence type="ECO:0000313" key="17">
    <source>
        <dbReference type="Proteomes" id="UP000324091"/>
    </source>
</evidence>
<feature type="compositionally biased region" description="Polar residues" evidence="13">
    <location>
        <begin position="1195"/>
        <end position="1205"/>
    </location>
</feature>
<dbReference type="Proteomes" id="UP000324091">
    <property type="component" value="Chromosome 22"/>
</dbReference>
<feature type="compositionally biased region" description="Pro residues" evidence="13">
    <location>
        <begin position="1395"/>
        <end position="1418"/>
    </location>
</feature>
<evidence type="ECO:0000256" key="3">
    <source>
        <dbReference type="ARBA" id="ARBA00022771"/>
    </source>
</evidence>
<feature type="compositionally biased region" description="Basic and acidic residues" evidence="13">
    <location>
        <begin position="1036"/>
        <end position="1051"/>
    </location>
</feature>
<feature type="compositionally biased region" description="Low complexity" evidence="13">
    <location>
        <begin position="626"/>
        <end position="635"/>
    </location>
</feature>
<feature type="region of interest" description="Disordered" evidence="13">
    <location>
        <begin position="2297"/>
        <end position="2439"/>
    </location>
</feature>